<protein>
    <submittedName>
        <fullName evidence="1">Uncharacterized protein</fullName>
    </submittedName>
</protein>
<sequence length="156" mass="16974">MHEATDDAGFDTFSLSDLQIYSDPTSSSFKEEQDYGNSFSSFRFKISASLPADQEFVITRNFISLTENHRGAFSAKNSTGGRGRKFGGHDGDQRLGGNVVRLKQRWTGRGFIGGSPARGGLPRIVPVNGGVEEVTVRRKSGKWIGKLFGGCIPIVN</sequence>
<proteinExistence type="predicted"/>
<organism evidence="1 2">
    <name type="scientific">Tagetes erecta</name>
    <name type="common">African marigold</name>
    <dbReference type="NCBI Taxonomy" id="13708"/>
    <lineage>
        <taxon>Eukaryota</taxon>
        <taxon>Viridiplantae</taxon>
        <taxon>Streptophyta</taxon>
        <taxon>Embryophyta</taxon>
        <taxon>Tracheophyta</taxon>
        <taxon>Spermatophyta</taxon>
        <taxon>Magnoliopsida</taxon>
        <taxon>eudicotyledons</taxon>
        <taxon>Gunneridae</taxon>
        <taxon>Pentapetalae</taxon>
        <taxon>asterids</taxon>
        <taxon>campanulids</taxon>
        <taxon>Asterales</taxon>
        <taxon>Asteraceae</taxon>
        <taxon>Asteroideae</taxon>
        <taxon>Heliantheae alliance</taxon>
        <taxon>Tageteae</taxon>
        <taxon>Tagetes</taxon>
    </lineage>
</organism>
<reference evidence="1" key="1">
    <citation type="journal article" date="2023" name="bioRxiv">
        <title>Improved chromosome-level genome assembly for marigold (Tagetes erecta).</title>
        <authorList>
            <person name="Jiang F."/>
            <person name="Yuan L."/>
            <person name="Wang S."/>
            <person name="Wang H."/>
            <person name="Xu D."/>
            <person name="Wang A."/>
            <person name="Fan W."/>
        </authorList>
    </citation>
    <scope>NUCLEOTIDE SEQUENCE</scope>
    <source>
        <strain evidence="1">WSJ</strain>
        <tissue evidence="1">Leaf</tissue>
    </source>
</reference>
<name>A0AAD8NU56_TARER</name>
<dbReference type="Proteomes" id="UP001229421">
    <property type="component" value="Unassembled WGS sequence"/>
</dbReference>
<dbReference type="AlphaFoldDB" id="A0AAD8NU56"/>
<comment type="caution">
    <text evidence="1">The sequence shown here is derived from an EMBL/GenBank/DDBJ whole genome shotgun (WGS) entry which is preliminary data.</text>
</comment>
<keyword evidence="2" id="KW-1185">Reference proteome</keyword>
<gene>
    <name evidence="1" type="ORF">QVD17_23438</name>
</gene>
<evidence type="ECO:0000313" key="2">
    <source>
        <dbReference type="Proteomes" id="UP001229421"/>
    </source>
</evidence>
<dbReference type="EMBL" id="JAUHHV010000006">
    <property type="protein sequence ID" value="KAK1421249.1"/>
    <property type="molecule type" value="Genomic_DNA"/>
</dbReference>
<accession>A0AAD8NU56</accession>
<evidence type="ECO:0000313" key="1">
    <source>
        <dbReference type="EMBL" id="KAK1421249.1"/>
    </source>
</evidence>